<dbReference type="SUPFAM" id="SSF51197">
    <property type="entry name" value="Clavaminate synthase-like"/>
    <property type="match status" value="1"/>
</dbReference>
<dbReference type="EMBL" id="UINC01001594">
    <property type="protein sequence ID" value="SUZ84416.1"/>
    <property type="molecule type" value="Genomic_DNA"/>
</dbReference>
<organism evidence="1">
    <name type="scientific">marine metagenome</name>
    <dbReference type="NCBI Taxonomy" id="408172"/>
    <lineage>
        <taxon>unclassified sequences</taxon>
        <taxon>metagenomes</taxon>
        <taxon>ecological metagenomes</taxon>
    </lineage>
</organism>
<accession>A0A381QY98</accession>
<dbReference type="GO" id="GO:0016491">
    <property type="term" value="F:oxidoreductase activity"/>
    <property type="evidence" value="ECO:0007669"/>
    <property type="project" value="UniProtKB-ARBA"/>
</dbReference>
<dbReference type="GO" id="GO:0046872">
    <property type="term" value="F:metal ion binding"/>
    <property type="evidence" value="ECO:0007669"/>
    <property type="project" value="UniProtKB-ARBA"/>
</dbReference>
<dbReference type="AlphaFoldDB" id="A0A381QY98"/>
<evidence type="ECO:0008006" key="2">
    <source>
        <dbReference type="Google" id="ProtNLM"/>
    </source>
</evidence>
<dbReference type="PANTHER" id="PTHR20883:SF48">
    <property type="entry name" value="ECTOINE DIOXYGENASE"/>
    <property type="match status" value="1"/>
</dbReference>
<dbReference type="InterPro" id="IPR008775">
    <property type="entry name" value="Phytyl_CoA_dOase-like"/>
</dbReference>
<name>A0A381QY98_9ZZZZ</name>
<protein>
    <recommendedName>
        <fullName evidence="2">Fe2OG dioxygenase domain-containing protein</fullName>
    </recommendedName>
</protein>
<evidence type="ECO:0000313" key="1">
    <source>
        <dbReference type="EMBL" id="SUZ84416.1"/>
    </source>
</evidence>
<proteinExistence type="predicted"/>
<sequence>MEQKQDLEFFAAPVEQAKTLSRAQVTEFNELGYISPLDALTPTEATANRAYFDELLARVKAFDDGRNAYSIMGYQNHCKGIWDLAQHPSILDYVEDLLGPDFVCWSSHYFCKLPQESKHVPWHQDASYWPVRPTKTVTVWLAIDDVDHANSPMRFIPGSHLLGGLEWRKASGDFVLHQEIPDAERYGRPHDNVLDAGQISLHASTLIHGSDPNQSDRRRCGLTFRYIPSDCGVLAGAERILRDAVVCRGDPRHWIRTRRPADDDVRAIHNYQRD</sequence>
<gene>
    <name evidence="1" type="ORF">METZ01_LOCUS37270</name>
</gene>
<dbReference type="Gene3D" id="2.60.120.620">
    <property type="entry name" value="q2cbj1_9rhob like domain"/>
    <property type="match status" value="1"/>
</dbReference>
<reference evidence="1" key="1">
    <citation type="submission" date="2018-05" db="EMBL/GenBank/DDBJ databases">
        <authorList>
            <person name="Lanie J.A."/>
            <person name="Ng W.-L."/>
            <person name="Kazmierczak K.M."/>
            <person name="Andrzejewski T.M."/>
            <person name="Davidsen T.M."/>
            <person name="Wayne K.J."/>
            <person name="Tettelin H."/>
            <person name="Glass J.I."/>
            <person name="Rusch D."/>
            <person name="Podicherti R."/>
            <person name="Tsui H.-C.T."/>
            <person name="Winkler M.E."/>
        </authorList>
    </citation>
    <scope>NUCLEOTIDE SEQUENCE</scope>
</reference>
<dbReference type="Pfam" id="PF05721">
    <property type="entry name" value="PhyH"/>
    <property type="match status" value="1"/>
</dbReference>
<dbReference type="PANTHER" id="PTHR20883">
    <property type="entry name" value="PHYTANOYL-COA DIOXYGENASE DOMAIN CONTAINING 1"/>
    <property type="match status" value="1"/>
</dbReference>